<dbReference type="STRING" id="1156985.SAMN04488118_102447"/>
<protein>
    <submittedName>
        <fullName evidence="1">Uncharacterized protein</fullName>
    </submittedName>
</protein>
<dbReference type="EMBL" id="FMWG01000002">
    <property type="protein sequence ID" value="SCZ55617.1"/>
    <property type="molecule type" value="Genomic_DNA"/>
</dbReference>
<accession>A0A1G5Q1S7</accession>
<keyword evidence="2" id="KW-1185">Reference proteome</keyword>
<name>A0A1G5Q1S7_9RHOB</name>
<evidence type="ECO:0000313" key="2">
    <source>
        <dbReference type="Proteomes" id="UP000198767"/>
    </source>
</evidence>
<sequence length="44" mass="4806">MGTITGRLKTNGKPSFTAQLRKKKKGKVILNLVETFATEQAAKT</sequence>
<evidence type="ECO:0000313" key="1">
    <source>
        <dbReference type="EMBL" id="SCZ55617.1"/>
    </source>
</evidence>
<gene>
    <name evidence="1" type="ORF">SAMN04488118_102447</name>
</gene>
<reference evidence="1 2" key="1">
    <citation type="submission" date="2016-10" db="EMBL/GenBank/DDBJ databases">
        <authorList>
            <person name="de Groot N.N."/>
        </authorList>
    </citation>
    <scope>NUCLEOTIDE SEQUENCE [LARGE SCALE GENOMIC DNA]</scope>
    <source>
        <strain evidence="1 2">U95</strain>
    </source>
</reference>
<dbReference type="AlphaFoldDB" id="A0A1G5Q1S7"/>
<dbReference type="RefSeq" id="WP_269799307.1">
    <property type="nucleotide sequence ID" value="NZ_FMWG01000002.1"/>
</dbReference>
<organism evidence="1 2">
    <name type="scientific">Epibacterium ulvae</name>
    <dbReference type="NCBI Taxonomy" id="1156985"/>
    <lineage>
        <taxon>Bacteria</taxon>
        <taxon>Pseudomonadati</taxon>
        <taxon>Pseudomonadota</taxon>
        <taxon>Alphaproteobacteria</taxon>
        <taxon>Rhodobacterales</taxon>
        <taxon>Roseobacteraceae</taxon>
        <taxon>Epibacterium</taxon>
    </lineage>
</organism>
<dbReference type="Proteomes" id="UP000198767">
    <property type="component" value="Unassembled WGS sequence"/>
</dbReference>
<proteinExistence type="predicted"/>